<comment type="caution">
    <text evidence="3">The sequence shown here is derived from an EMBL/GenBank/DDBJ whole genome shotgun (WGS) entry which is preliminary data.</text>
</comment>
<dbReference type="InterPro" id="IPR011635">
    <property type="entry name" value="CARDB"/>
</dbReference>
<dbReference type="Pfam" id="PF07705">
    <property type="entry name" value="CARDB"/>
    <property type="match status" value="1"/>
</dbReference>
<feature type="domain" description="CARDB" evidence="2">
    <location>
        <begin position="94"/>
        <end position="161"/>
    </location>
</feature>
<feature type="chain" id="PRO_5012948811" description="CARDB domain-containing protein" evidence="1">
    <location>
        <begin position="20"/>
        <end position="169"/>
    </location>
</feature>
<feature type="signal peptide" evidence="1">
    <location>
        <begin position="1"/>
        <end position="19"/>
    </location>
</feature>
<dbReference type="Proteomes" id="UP000223913">
    <property type="component" value="Unassembled WGS sequence"/>
</dbReference>
<proteinExistence type="predicted"/>
<reference evidence="3 4" key="1">
    <citation type="submission" date="2017-10" db="EMBL/GenBank/DDBJ databases">
        <title>The draft genome sequence of Lewinella nigricans NBRC 102662.</title>
        <authorList>
            <person name="Wang K."/>
        </authorList>
    </citation>
    <scope>NUCLEOTIDE SEQUENCE [LARGE SCALE GENOMIC DNA]</scope>
    <source>
        <strain evidence="3 4">NBRC 102662</strain>
    </source>
</reference>
<keyword evidence="1" id="KW-0732">Signal</keyword>
<accession>A0A2D0N6I1</accession>
<evidence type="ECO:0000313" key="4">
    <source>
        <dbReference type="Proteomes" id="UP000223913"/>
    </source>
</evidence>
<dbReference type="RefSeq" id="WP_099152792.1">
    <property type="nucleotide sequence ID" value="NZ_PDUD01000029.1"/>
</dbReference>
<dbReference type="EMBL" id="PDUD01000029">
    <property type="protein sequence ID" value="PHN03759.1"/>
    <property type="molecule type" value="Genomic_DNA"/>
</dbReference>
<protein>
    <recommendedName>
        <fullName evidence="2">CARDB domain-containing protein</fullName>
    </recommendedName>
</protein>
<keyword evidence="4" id="KW-1185">Reference proteome</keyword>
<gene>
    <name evidence="3" type="ORF">CRP01_24730</name>
</gene>
<dbReference type="Gene3D" id="2.60.40.10">
    <property type="entry name" value="Immunoglobulins"/>
    <property type="match status" value="1"/>
</dbReference>
<evidence type="ECO:0000256" key="1">
    <source>
        <dbReference type="SAM" id="SignalP"/>
    </source>
</evidence>
<dbReference type="AlphaFoldDB" id="A0A2D0N6I1"/>
<sequence>MKQYAFFLFAFLLTSTGFAQRQAARVQVQQQPTLMQHAANRQVIKAIAADLLPHPPAILGSGGKRYIKAFTVNQGKSKSKACYLKVTYKWKYDYELFTQKELVKTYSIQALDPNEATSVIFEVPDNQIKSNPTFGSKYVSIKLEVDGTHIVFEQDENNNIKQLSLPIIH</sequence>
<dbReference type="InterPro" id="IPR013783">
    <property type="entry name" value="Ig-like_fold"/>
</dbReference>
<evidence type="ECO:0000313" key="3">
    <source>
        <dbReference type="EMBL" id="PHN03759.1"/>
    </source>
</evidence>
<organism evidence="3 4">
    <name type="scientific">Flavilitoribacter nigricans (strain ATCC 23147 / DSM 23189 / NBRC 102662 / NCIMB 1420 / SS-2)</name>
    <name type="common">Lewinella nigricans</name>
    <dbReference type="NCBI Taxonomy" id="1122177"/>
    <lineage>
        <taxon>Bacteria</taxon>
        <taxon>Pseudomonadati</taxon>
        <taxon>Bacteroidota</taxon>
        <taxon>Saprospiria</taxon>
        <taxon>Saprospirales</taxon>
        <taxon>Lewinellaceae</taxon>
        <taxon>Flavilitoribacter</taxon>
    </lineage>
</organism>
<evidence type="ECO:0000259" key="2">
    <source>
        <dbReference type="Pfam" id="PF07705"/>
    </source>
</evidence>
<name>A0A2D0N6I1_FLAN2</name>